<feature type="compositionally biased region" description="Acidic residues" evidence="1">
    <location>
        <begin position="225"/>
        <end position="246"/>
    </location>
</feature>
<dbReference type="Proteomes" id="UP001597178">
    <property type="component" value="Unassembled WGS sequence"/>
</dbReference>
<evidence type="ECO:0000313" key="2">
    <source>
        <dbReference type="EMBL" id="MFD1362744.1"/>
    </source>
</evidence>
<evidence type="ECO:0000313" key="3">
    <source>
        <dbReference type="Proteomes" id="UP001597178"/>
    </source>
</evidence>
<gene>
    <name evidence="2" type="ORF">ACFQ4A_13875</name>
</gene>
<sequence length="258" mass="30682">MWEDQEGLKGLIRQLDDLKESLVYRWGVLEYKKNKKRDAEARKLPSIYPNATGKPILVNGYPVFRFSYQGMLPPYEKENTYKTRIRDYYLRATLDAYDWKKVDIQFEKAGLLIAHYFKSKMVRDLDNRNRKYLQDGLRATGLIKDDSWRDLSCLEMGFPSENNHVQMYVMDDKNFPDFHAYMKKHHLEVMKQPEITQDEYVEAIKKSNRKRQEKIYISEDASYDIDDIDDSFGDDFWDSTEEENEGENSSQQAKSKDE</sequence>
<accession>A0ABW3ZWY0</accession>
<protein>
    <submittedName>
        <fullName evidence="2">Uncharacterized protein</fullName>
    </submittedName>
</protein>
<comment type="caution">
    <text evidence="2">The sequence shown here is derived from an EMBL/GenBank/DDBJ whole genome shotgun (WGS) entry which is preliminary data.</text>
</comment>
<reference evidence="3" key="1">
    <citation type="journal article" date="2019" name="Int. J. Syst. Evol. Microbiol.">
        <title>The Global Catalogue of Microorganisms (GCM) 10K type strain sequencing project: providing services to taxonomists for standard genome sequencing and annotation.</title>
        <authorList>
            <consortium name="The Broad Institute Genomics Platform"/>
            <consortium name="The Broad Institute Genome Sequencing Center for Infectious Disease"/>
            <person name="Wu L."/>
            <person name="Ma J."/>
        </authorList>
    </citation>
    <scope>NUCLEOTIDE SEQUENCE [LARGE SCALE GENOMIC DNA]</scope>
    <source>
        <strain evidence="3">CCUG 54822</strain>
    </source>
</reference>
<organism evidence="2 3">
    <name type="scientific">Lentibacillus salinarum</name>
    <dbReference type="NCBI Taxonomy" id="446820"/>
    <lineage>
        <taxon>Bacteria</taxon>
        <taxon>Bacillati</taxon>
        <taxon>Bacillota</taxon>
        <taxon>Bacilli</taxon>
        <taxon>Bacillales</taxon>
        <taxon>Bacillaceae</taxon>
        <taxon>Lentibacillus</taxon>
    </lineage>
</organism>
<name>A0ABW3ZWY0_9BACI</name>
<dbReference type="RefSeq" id="WP_382401592.1">
    <property type="nucleotide sequence ID" value="NZ_JBHTNH010000028.1"/>
</dbReference>
<dbReference type="EMBL" id="JBHTNH010000028">
    <property type="protein sequence ID" value="MFD1362744.1"/>
    <property type="molecule type" value="Genomic_DNA"/>
</dbReference>
<evidence type="ECO:0000256" key="1">
    <source>
        <dbReference type="SAM" id="MobiDB-lite"/>
    </source>
</evidence>
<dbReference type="InterPro" id="IPR036614">
    <property type="entry name" value="RusA-like_sf"/>
</dbReference>
<proteinExistence type="predicted"/>
<dbReference type="Gene3D" id="3.30.1330.70">
    <property type="entry name" value="Holliday junction resolvase RusA"/>
    <property type="match status" value="1"/>
</dbReference>
<keyword evidence="3" id="KW-1185">Reference proteome</keyword>
<dbReference type="SUPFAM" id="SSF103084">
    <property type="entry name" value="Holliday junction resolvase RusA"/>
    <property type="match status" value="1"/>
</dbReference>
<feature type="region of interest" description="Disordered" evidence="1">
    <location>
        <begin position="225"/>
        <end position="258"/>
    </location>
</feature>